<keyword evidence="2" id="KW-1185">Reference proteome</keyword>
<gene>
    <name evidence="1" type="ORF">MNEG_13684</name>
</gene>
<accession>A0A0D2J2S2</accession>
<dbReference type="OrthoDB" id="536457at2759"/>
<protein>
    <submittedName>
        <fullName evidence="1">Uncharacterized protein</fullName>
    </submittedName>
</protein>
<dbReference type="RefSeq" id="XP_013893297.1">
    <property type="nucleotide sequence ID" value="XM_014037843.1"/>
</dbReference>
<sequence length="150" mass="15535">MAAPAATAVAPAPAAQQGASPPAAAHAAAALSPPLARSVSMTLEPLSIAYYCTGHGLGHATRAIEVCKHLVARGHSVTVVTGAPARVFLQQVPAARFTLRKAVLDCGSKQLDPFTVDSRGSLEEYHKTAVAHRDELLAGEVGNRQLLIVQ</sequence>
<dbReference type="KEGG" id="mng:MNEG_13684"/>
<dbReference type="GeneID" id="25731171"/>
<evidence type="ECO:0000313" key="1">
    <source>
        <dbReference type="EMBL" id="KIY94277.1"/>
    </source>
</evidence>
<dbReference type="Pfam" id="PF13528">
    <property type="entry name" value="Glyco_trans_1_3"/>
    <property type="match status" value="1"/>
</dbReference>
<dbReference type="InterPro" id="IPR053205">
    <property type="entry name" value="GHMP_kinase_L-arabinokinase"/>
</dbReference>
<dbReference type="STRING" id="145388.A0A0D2J2S2"/>
<organism evidence="1 2">
    <name type="scientific">Monoraphidium neglectum</name>
    <dbReference type="NCBI Taxonomy" id="145388"/>
    <lineage>
        <taxon>Eukaryota</taxon>
        <taxon>Viridiplantae</taxon>
        <taxon>Chlorophyta</taxon>
        <taxon>core chlorophytes</taxon>
        <taxon>Chlorophyceae</taxon>
        <taxon>CS clade</taxon>
        <taxon>Sphaeropleales</taxon>
        <taxon>Selenastraceae</taxon>
        <taxon>Monoraphidium</taxon>
    </lineage>
</organism>
<dbReference type="PANTHER" id="PTHR38134:SF2">
    <property type="entry name" value="GALACTOKINASE"/>
    <property type="match status" value="1"/>
</dbReference>
<reference evidence="1 2" key="1">
    <citation type="journal article" date="2013" name="BMC Genomics">
        <title>Reconstruction of the lipid metabolism for the microalga Monoraphidium neglectum from its genome sequence reveals characteristics suitable for biofuel production.</title>
        <authorList>
            <person name="Bogen C."/>
            <person name="Al-Dilaimi A."/>
            <person name="Albersmeier A."/>
            <person name="Wichmann J."/>
            <person name="Grundmann M."/>
            <person name="Rupp O."/>
            <person name="Lauersen K.J."/>
            <person name="Blifernez-Klassen O."/>
            <person name="Kalinowski J."/>
            <person name="Goesmann A."/>
            <person name="Mussgnug J.H."/>
            <person name="Kruse O."/>
        </authorList>
    </citation>
    <scope>NUCLEOTIDE SEQUENCE [LARGE SCALE GENOMIC DNA]</scope>
    <source>
        <strain evidence="1 2">SAG 48.87</strain>
    </source>
</reference>
<dbReference type="EMBL" id="KK104200">
    <property type="protein sequence ID" value="KIY94277.1"/>
    <property type="molecule type" value="Genomic_DNA"/>
</dbReference>
<dbReference type="PANTHER" id="PTHR38134">
    <property type="entry name" value="SLR1395 PROTEIN"/>
    <property type="match status" value="1"/>
</dbReference>
<dbReference type="SUPFAM" id="SSF53756">
    <property type="entry name" value="UDP-Glycosyltransferase/glycogen phosphorylase"/>
    <property type="match status" value="1"/>
</dbReference>
<proteinExistence type="predicted"/>
<evidence type="ECO:0000313" key="2">
    <source>
        <dbReference type="Proteomes" id="UP000054498"/>
    </source>
</evidence>
<name>A0A0D2J2S2_9CHLO</name>
<dbReference type="Proteomes" id="UP000054498">
    <property type="component" value="Unassembled WGS sequence"/>
</dbReference>
<dbReference type="Gene3D" id="3.40.50.2000">
    <property type="entry name" value="Glycogen Phosphorylase B"/>
    <property type="match status" value="1"/>
</dbReference>
<dbReference type="AlphaFoldDB" id="A0A0D2J2S2"/>